<dbReference type="Proteomes" id="UP000789759">
    <property type="component" value="Unassembled WGS sequence"/>
</dbReference>
<feature type="non-terminal residue" evidence="1">
    <location>
        <position position="43"/>
    </location>
</feature>
<accession>A0A9N9K7Q8</accession>
<comment type="caution">
    <text evidence="1">The sequence shown here is derived from an EMBL/GenBank/DDBJ whole genome shotgun (WGS) entry which is preliminary data.</text>
</comment>
<name>A0A9N9K7Q8_9GLOM</name>
<protein>
    <submittedName>
        <fullName evidence="1">480_t:CDS:1</fullName>
    </submittedName>
</protein>
<feature type="non-terminal residue" evidence="1">
    <location>
        <position position="1"/>
    </location>
</feature>
<organism evidence="1 2">
    <name type="scientific">Cetraspora pellucida</name>
    <dbReference type="NCBI Taxonomy" id="1433469"/>
    <lineage>
        <taxon>Eukaryota</taxon>
        <taxon>Fungi</taxon>
        <taxon>Fungi incertae sedis</taxon>
        <taxon>Mucoromycota</taxon>
        <taxon>Glomeromycotina</taxon>
        <taxon>Glomeromycetes</taxon>
        <taxon>Diversisporales</taxon>
        <taxon>Gigasporaceae</taxon>
        <taxon>Cetraspora</taxon>
    </lineage>
</organism>
<evidence type="ECO:0000313" key="2">
    <source>
        <dbReference type="Proteomes" id="UP000789759"/>
    </source>
</evidence>
<dbReference type="AlphaFoldDB" id="A0A9N9K7Q8"/>
<sequence>LMTKALDLCDKCEQLYTKIQIINDIKAKQRLYTEFELHNAAAM</sequence>
<evidence type="ECO:0000313" key="1">
    <source>
        <dbReference type="EMBL" id="CAG8813123.1"/>
    </source>
</evidence>
<proteinExistence type="predicted"/>
<dbReference type="EMBL" id="CAJVQA010040525">
    <property type="protein sequence ID" value="CAG8813123.1"/>
    <property type="molecule type" value="Genomic_DNA"/>
</dbReference>
<gene>
    <name evidence="1" type="ORF">CPELLU_LOCUS18878</name>
</gene>
<reference evidence="1" key="1">
    <citation type="submission" date="2021-06" db="EMBL/GenBank/DDBJ databases">
        <authorList>
            <person name="Kallberg Y."/>
            <person name="Tangrot J."/>
            <person name="Rosling A."/>
        </authorList>
    </citation>
    <scope>NUCLEOTIDE SEQUENCE</scope>
    <source>
        <strain evidence="1">FL966</strain>
    </source>
</reference>
<keyword evidence="2" id="KW-1185">Reference proteome</keyword>